<reference evidence="13 14" key="1">
    <citation type="journal article" date="2019" name="Proc. Natl. Acad. Sci. U.S.A.">
        <title>Exaggeration and cooption of innate immunity for social defense.</title>
        <authorList>
            <person name="Kutsukake M."/>
            <person name="Moriyama M."/>
            <person name="Shigenobu S."/>
            <person name="Meng X.-Y."/>
            <person name="Nikoh N."/>
            <person name="Noda C."/>
            <person name="Kobayashi S."/>
            <person name="Fukatsu T."/>
        </authorList>
    </citation>
    <scope>NUCLEOTIDE SEQUENCE [LARGE SCALE GENOMIC DNA]</scope>
    <source>
        <strain evidence="13 14">Nmo</strain>
    </source>
</reference>
<name>A0A455TA57_9GAMM</name>
<sequence>MTIIGIGIDIVEIKRIKIMMHHYPHQLPKKILSANEYMMYVHHHNKCNFLAKVFAIKESASKALGTGISQGISFYHFETYNNNLGAPKLKLLKNALKISKKLHIRKNHVSVTNEKKYLCAITIFEN</sequence>
<dbReference type="InterPro" id="IPR037143">
    <property type="entry name" value="4-PPantetheinyl_Trfase_dom_sf"/>
</dbReference>
<feature type="binding site" evidence="11">
    <location>
        <position position="9"/>
    </location>
    <ligand>
        <name>Mg(2+)</name>
        <dbReference type="ChEBI" id="CHEBI:18420"/>
    </ligand>
</feature>
<feature type="domain" description="4'-phosphopantetheinyl transferase" evidence="12">
    <location>
        <begin position="5"/>
        <end position="121"/>
    </location>
</feature>
<keyword evidence="8 11" id="KW-0275">Fatty acid biosynthesis</keyword>
<comment type="function">
    <text evidence="10">Transfers the 4'-phosphopantetheine moiety from coenzyme A to the 'Ser-36' of acyl-carrier-protein.</text>
</comment>
<comment type="catalytic activity">
    <reaction evidence="9 11">
        <text>apo-[ACP] + CoA = holo-[ACP] + adenosine 3',5'-bisphosphate + H(+)</text>
        <dbReference type="Rhea" id="RHEA:12068"/>
        <dbReference type="Rhea" id="RHEA-COMP:9685"/>
        <dbReference type="Rhea" id="RHEA-COMP:9690"/>
        <dbReference type="ChEBI" id="CHEBI:15378"/>
        <dbReference type="ChEBI" id="CHEBI:29999"/>
        <dbReference type="ChEBI" id="CHEBI:57287"/>
        <dbReference type="ChEBI" id="CHEBI:58343"/>
        <dbReference type="ChEBI" id="CHEBI:64479"/>
        <dbReference type="EC" id="2.7.8.7"/>
    </reaction>
</comment>
<evidence type="ECO:0000256" key="7">
    <source>
        <dbReference type="ARBA" id="ARBA00023098"/>
    </source>
</evidence>
<dbReference type="FunFam" id="3.90.470.20:FF:000001">
    <property type="entry name" value="Holo-[acyl-carrier-protein] synthase"/>
    <property type="match status" value="1"/>
</dbReference>
<dbReference type="InterPro" id="IPR008278">
    <property type="entry name" value="4-PPantetheinyl_Trfase_dom"/>
</dbReference>
<evidence type="ECO:0000256" key="1">
    <source>
        <dbReference type="ARBA" id="ARBA00022490"/>
    </source>
</evidence>
<dbReference type="InterPro" id="IPR002582">
    <property type="entry name" value="ACPS"/>
</dbReference>
<keyword evidence="5 11" id="KW-0276">Fatty acid metabolism</keyword>
<dbReference type="GO" id="GO:0006633">
    <property type="term" value="P:fatty acid biosynthetic process"/>
    <property type="evidence" value="ECO:0007669"/>
    <property type="project" value="UniProtKB-UniRule"/>
</dbReference>
<dbReference type="NCBIfam" id="TIGR00516">
    <property type="entry name" value="acpS"/>
    <property type="match status" value="1"/>
</dbReference>
<evidence type="ECO:0000256" key="2">
    <source>
        <dbReference type="ARBA" id="ARBA00022516"/>
    </source>
</evidence>
<accession>A0A455TA57</accession>
<keyword evidence="1 11" id="KW-0963">Cytoplasm</keyword>
<gene>
    <name evidence="11 13" type="primary">acpS</name>
    <name evidence="13" type="ORF">BUCNMO_198</name>
</gene>
<dbReference type="RefSeq" id="WP_158344806.1">
    <property type="nucleotide sequence ID" value="NZ_AP019379.1"/>
</dbReference>
<dbReference type="NCBIfam" id="TIGR00556">
    <property type="entry name" value="pantethn_trn"/>
    <property type="match status" value="1"/>
</dbReference>
<comment type="function">
    <text evidence="11">Transfers the 4'-phosphopantetheine moiety from coenzyme A to a Ser of acyl-carrier-protein.</text>
</comment>
<evidence type="ECO:0000256" key="11">
    <source>
        <dbReference type="HAMAP-Rule" id="MF_00101"/>
    </source>
</evidence>
<dbReference type="SUPFAM" id="SSF56214">
    <property type="entry name" value="4'-phosphopantetheinyl transferase"/>
    <property type="match status" value="1"/>
</dbReference>
<keyword evidence="4 11" id="KW-0479">Metal-binding</keyword>
<comment type="subcellular location">
    <subcellularLocation>
        <location evidence="11">Cytoplasm</location>
    </subcellularLocation>
</comment>
<dbReference type="Pfam" id="PF01648">
    <property type="entry name" value="ACPS"/>
    <property type="match status" value="1"/>
</dbReference>
<evidence type="ECO:0000259" key="12">
    <source>
        <dbReference type="Pfam" id="PF01648"/>
    </source>
</evidence>
<evidence type="ECO:0000313" key="13">
    <source>
        <dbReference type="EMBL" id="BBI01213.1"/>
    </source>
</evidence>
<dbReference type="GO" id="GO:0000287">
    <property type="term" value="F:magnesium ion binding"/>
    <property type="evidence" value="ECO:0007669"/>
    <property type="project" value="UniProtKB-UniRule"/>
</dbReference>
<evidence type="ECO:0000313" key="14">
    <source>
        <dbReference type="Proteomes" id="UP000317544"/>
    </source>
</evidence>
<dbReference type="Proteomes" id="UP000317544">
    <property type="component" value="Chromosome"/>
</dbReference>
<comment type="cofactor">
    <cofactor evidence="11">
        <name>Mg(2+)</name>
        <dbReference type="ChEBI" id="CHEBI:18420"/>
    </cofactor>
</comment>
<dbReference type="GO" id="GO:0008897">
    <property type="term" value="F:holo-[acyl-carrier-protein] synthase activity"/>
    <property type="evidence" value="ECO:0007669"/>
    <property type="project" value="UniProtKB-UniRule"/>
</dbReference>
<dbReference type="Gene3D" id="3.90.470.20">
    <property type="entry name" value="4'-phosphopantetheinyl transferase domain"/>
    <property type="match status" value="1"/>
</dbReference>
<evidence type="ECO:0000256" key="9">
    <source>
        <dbReference type="ARBA" id="ARBA00050875"/>
    </source>
</evidence>
<proteinExistence type="inferred from homology"/>
<evidence type="ECO:0000256" key="6">
    <source>
        <dbReference type="ARBA" id="ARBA00022842"/>
    </source>
</evidence>
<organism evidence="13 14">
    <name type="scientific">Buchnera aphidicola</name>
    <name type="common">Nipponaphis monzeni</name>
    <dbReference type="NCBI Taxonomy" id="2495405"/>
    <lineage>
        <taxon>Bacteria</taxon>
        <taxon>Pseudomonadati</taxon>
        <taxon>Pseudomonadota</taxon>
        <taxon>Gammaproteobacteria</taxon>
        <taxon>Enterobacterales</taxon>
        <taxon>Erwiniaceae</taxon>
        <taxon>Buchnera</taxon>
    </lineage>
</organism>
<keyword evidence="14" id="KW-1185">Reference proteome</keyword>
<comment type="similarity">
    <text evidence="11">Belongs to the P-Pant transferase superfamily. AcpS family.</text>
</comment>
<dbReference type="EMBL" id="AP019379">
    <property type="protein sequence ID" value="BBI01213.1"/>
    <property type="molecule type" value="Genomic_DNA"/>
</dbReference>
<evidence type="ECO:0000256" key="5">
    <source>
        <dbReference type="ARBA" id="ARBA00022832"/>
    </source>
</evidence>
<keyword evidence="6 11" id="KW-0460">Magnesium</keyword>
<dbReference type="EC" id="2.7.8.7" evidence="11"/>
<keyword evidence="7 11" id="KW-0443">Lipid metabolism</keyword>
<dbReference type="OrthoDB" id="517356at2"/>
<keyword evidence="3 11" id="KW-0808">Transferase</keyword>
<dbReference type="AlphaFoldDB" id="A0A455TA57"/>
<evidence type="ECO:0000256" key="3">
    <source>
        <dbReference type="ARBA" id="ARBA00022679"/>
    </source>
</evidence>
<dbReference type="GO" id="GO:0005737">
    <property type="term" value="C:cytoplasm"/>
    <property type="evidence" value="ECO:0007669"/>
    <property type="project" value="UniProtKB-SubCell"/>
</dbReference>
<protein>
    <recommendedName>
        <fullName evidence="11">Holo-[acyl-carrier-protein] synthase</fullName>
        <shortName evidence="11">Holo-ACP synthase</shortName>
        <ecNumber evidence="11">2.7.8.7</ecNumber>
    </recommendedName>
    <alternativeName>
        <fullName evidence="11">4'-phosphopantetheinyl transferase AcpS</fullName>
    </alternativeName>
</protein>
<dbReference type="HAMAP" id="MF_00101">
    <property type="entry name" value="AcpS"/>
    <property type="match status" value="1"/>
</dbReference>
<dbReference type="InterPro" id="IPR004568">
    <property type="entry name" value="Ppantetheine-prot_Trfase_dom"/>
</dbReference>
<evidence type="ECO:0000256" key="8">
    <source>
        <dbReference type="ARBA" id="ARBA00023160"/>
    </source>
</evidence>
<evidence type="ECO:0000256" key="10">
    <source>
        <dbReference type="ARBA" id="ARBA00054726"/>
    </source>
</evidence>
<keyword evidence="2 11" id="KW-0444">Lipid biosynthesis</keyword>
<evidence type="ECO:0000256" key="4">
    <source>
        <dbReference type="ARBA" id="ARBA00022723"/>
    </source>
</evidence>
<feature type="binding site" evidence="11">
    <location>
        <position position="58"/>
    </location>
    <ligand>
        <name>Mg(2+)</name>
        <dbReference type="ChEBI" id="CHEBI:18420"/>
    </ligand>
</feature>